<reference evidence="1" key="1">
    <citation type="submission" date="2009-10" db="EMBL/GenBank/DDBJ databases">
        <title>Diversity of trophic interactions inside an arsenic-rich microbial ecosystem.</title>
        <authorList>
            <person name="Bertin P.N."/>
            <person name="Heinrich-Salmeron A."/>
            <person name="Pelletier E."/>
            <person name="Goulhen-Chollet F."/>
            <person name="Arsene-Ploetze F."/>
            <person name="Gallien S."/>
            <person name="Calteau A."/>
            <person name="Vallenet D."/>
            <person name="Casiot C."/>
            <person name="Chane-Woon-Ming B."/>
            <person name="Giloteaux L."/>
            <person name="Barakat M."/>
            <person name="Bonnefoy V."/>
            <person name="Bruneel O."/>
            <person name="Chandler M."/>
            <person name="Cleiss J."/>
            <person name="Duran R."/>
            <person name="Elbaz-Poulichet F."/>
            <person name="Fonknechten N."/>
            <person name="Lauga B."/>
            <person name="Mornico D."/>
            <person name="Ortet P."/>
            <person name="Schaeffer C."/>
            <person name="Siguier P."/>
            <person name="Alexander Thil Smith A."/>
            <person name="Van Dorsselaer A."/>
            <person name="Weissenbach J."/>
            <person name="Medigue C."/>
            <person name="Le Paslier D."/>
        </authorList>
    </citation>
    <scope>NUCLEOTIDE SEQUENCE</scope>
</reference>
<accession>E6PPU0</accession>
<name>E6PPU0_9ZZZZ</name>
<protein>
    <submittedName>
        <fullName evidence="1">Uncharacterized protein</fullName>
    </submittedName>
</protein>
<sequence>MVFEVLPLTLGPPARHFQRNVWFTINVFFDRSPRAVPQAQPRIPRIQAPGLAMSSATSRKLAYDASCTAPFHELLPDKHGEARTCPKDRP</sequence>
<organism evidence="1">
    <name type="scientific">mine drainage metagenome</name>
    <dbReference type="NCBI Taxonomy" id="410659"/>
    <lineage>
        <taxon>unclassified sequences</taxon>
        <taxon>metagenomes</taxon>
        <taxon>ecological metagenomes</taxon>
    </lineage>
</organism>
<dbReference type="EMBL" id="CABM01000037">
    <property type="protein sequence ID" value="CBH96944.1"/>
    <property type="molecule type" value="Genomic_DNA"/>
</dbReference>
<proteinExistence type="predicted"/>
<evidence type="ECO:0000313" key="1">
    <source>
        <dbReference type="EMBL" id="CBH96944.1"/>
    </source>
</evidence>
<comment type="caution">
    <text evidence="1">The sequence shown here is derived from an EMBL/GenBank/DDBJ whole genome shotgun (WGS) entry which is preliminary data.</text>
</comment>
<dbReference type="AlphaFoldDB" id="E6PPU0"/>
<gene>
    <name evidence="1" type="ORF">CARN2_1575</name>
</gene>